<dbReference type="AlphaFoldDB" id="A0AAE4I0L2"/>
<comment type="caution">
    <text evidence="2">The sequence shown here is derived from an EMBL/GenBank/DDBJ whole genome shotgun (WGS) entry which is preliminary data.</text>
</comment>
<proteinExistence type="predicted"/>
<keyword evidence="1" id="KW-1133">Transmembrane helix</keyword>
<gene>
    <name evidence="2" type="ORF">P7H00_01745</name>
    <name evidence="3" type="ORF">P7H46_01645</name>
</gene>
<evidence type="ECO:0000313" key="2">
    <source>
        <dbReference type="EMBL" id="MDT2735855.1"/>
    </source>
</evidence>
<dbReference type="RefSeq" id="WP_167540743.1">
    <property type="nucleotide sequence ID" value="NZ_BAAAXL010000001.1"/>
</dbReference>
<keyword evidence="1" id="KW-0472">Membrane</keyword>
<evidence type="ECO:0000256" key="1">
    <source>
        <dbReference type="SAM" id="Phobius"/>
    </source>
</evidence>
<evidence type="ECO:0000313" key="4">
    <source>
        <dbReference type="Proteomes" id="UP001180842"/>
    </source>
</evidence>
<organism evidence="2 4">
    <name type="scientific">Enterococcus pseudoavium</name>
    <dbReference type="NCBI Taxonomy" id="44007"/>
    <lineage>
        <taxon>Bacteria</taxon>
        <taxon>Bacillati</taxon>
        <taxon>Bacillota</taxon>
        <taxon>Bacilli</taxon>
        <taxon>Lactobacillales</taxon>
        <taxon>Enterococcaceae</taxon>
        <taxon>Enterococcus</taxon>
    </lineage>
</organism>
<evidence type="ECO:0000313" key="5">
    <source>
        <dbReference type="Proteomes" id="UP001269061"/>
    </source>
</evidence>
<dbReference type="EMBL" id="JARQAI010000001">
    <property type="protein sequence ID" value="MDT2735855.1"/>
    <property type="molecule type" value="Genomic_DNA"/>
</dbReference>
<feature type="transmembrane region" description="Helical" evidence="1">
    <location>
        <begin position="6"/>
        <end position="23"/>
    </location>
</feature>
<feature type="transmembrane region" description="Helical" evidence="1">
    <location>
        <begin position="35"/>
        <end position="55"/>
    </location>
</feature>
<keyword evidence="5" id="KW-1185">Reference proteome</keyword>
<dbReference type="Proteomes" id="UP001269061">
    <property type="component" value="Unassembled WGS sequence"/>
</dbReference>
<dbReference type="EMBL" id="JARQAZ010000001">
    <property type="protein sequence ID" value="MDT2769537.1"/>
    <property type="molecule type" value="Genomic_DNA"/>
</dbReference>
<accession>A0AAE4I0L2</accession>
<protein>
    <submittedName>
        <fullName evidence="2">Uncharacterized protein</fullName>
    </submittedName>
</protein>
<sequence>MFLIALVIFIILVGAYNVFLSLARRKKKQITPLMVNIQVTLNLALIIVGLIYLIFG</sequence>
<name>A0AAE4I0L2_9ENTE</name>
<keyword evidence="1" id="KW-0812">Transmembrane</keyword>
<reference evidence="2 5" key="1">
    <citation type="submission" date="2023-03" db="EMBL/GenBank/DDBJ databases">
        <authorList>
            <person name="Shen W."/>
            <person name="Cai J."/>
        </authorList>
    </citation>
    <scope>NUCLEOTIDE SEQUENCE</scope>
    <source>
        <strain evidence="2">P69-2</strain>
        <strain evidence="3 5">Y59</strain>
    </source>
</reference>
<dbReference type="Proteomes" id="UP001180842">
    <property type="component" value="Unassembled WGS sequence"/>
</dbReference>
<evidence type="ECO:0000313" key="3">
    <source>
        <dbReference type="EMBL" id="MDT2769537.1"/>
    </source>
</evidence>